<comment type="catalytic activity">
    <reaction evidence="1 7 8">
        <text>ATP-dependent breakage, passage and rejoining of double-stranded DNA.</text>
        <dbReference type="EC" id="5.6.2.2"/>
    </reaction>
</comment>
<dbReference type="InterPro" id="IPR035516">
    <property type="entry name" value="Gyrase/topoIV_suA_C"/>
</dbReference>
<feature type="domain" description="Topo IIA-type catalytic" evidence="9">
    <location>
        <begin position="34"/>
        <end position="498"/>
    </location>
</feature>
<dbReference type="GO" id="GO:0007059">
    <property type="term" value="P:chromosome segregation"/>
    <property type="evidence" value="ECO:0007669"/>
    <property type="project" value="UniProtKB-UniRule"/>
</dbReference>
<dbReference type="SUPFAM" id="SSF101904">
    <property type="entry name" value="GyrA/ParC C-terminal domain-like"/>
    <property type="match status" value="1"/>
</dbReference>
<proteinExistence type="inferred from homology"/>
<evidence type="ECO:0000256" key="8">
    <source>
        <dbReference type="PROSITE-ProRule" id="PRU01384"/>
    </source>
</evidence>
<dbReference type="InterPro" id="IPR006691">
    <property type="entry name" value="GyrA/parC_rep"/>
</dbReference>
<dbReference type="Pfam" id="PF03989">
    <property type="entry name" value="DNA_gyraseA_C"/>
    <property type="match status" value="5"/>
</dbReference>
<dbReference type="PANTHER" id="PTHR43493:SF9">
    <property type="entry name" value="DNA TOPOISOMERASE 4 SUBUNIT A"/>
    <property type="match status" value="1"/>
</dbReference>
<dbReference type="FunFam" id="3.30.1360.40:FF:000002">
    <property type="entry name" value="DNA gyrase subunit A"/>
    <property type="match status" value="1"/>
</dbReference>
<evidence type="ECO:0000256" key="4">
    <source>
        <dbReference type="ARBA" id="ARBA00023125"/>
    </source>
</evidence>
<sequence>MATEQPKIQELTLEDVMGDRFGRYSKYIIQERALPDIRDGLKPVQRRILYAMNQDGNTFDKAFRKSAKSVGNVMGNFHPHGDSSIYEAMVRLSQDWKLREPLIEMHGNNGSMDGDPAAAMRYTEARLSKIAGEMLQDIDKKTVDMVLNFDDTEYEPTVLPARFPNLLVNGATGISAGYATEIPPHNLSEVIDAILFLMNHPKATLEDLMDFVKGPDFPTGGIIQGLAGIKQAYETGRGRIVVRSRTKIVPLKGNKSQIEVSEIPYEVNKAQLVKKIDEIRILKKIEGIAEVRDESDRQGLSVVIELKRDVNAEGILTYLLKNTDLQITYNFNMVAIYHQRPEHVGLKTILTAYLEHQRDVVTRRTQFNLQKAMDRQHIVQGLIKAMSILDQVIKTIRGSKDKKDAKQNLVSQFDFSEIQAEAIVTMQLYRLTNTDVTQLEKESAELAKAIATYQLILAEPKELDKVLRRELKAVQKAYPTSRLTEIQNEIQELKVKTEVVIPQEDVIVMISHDGYIKRTSLRSYSASEPDDNGLKDEDYPIYLAKNNTLDHLMMFTNMGHLIYRPIYEIADAKWKDTGEHISQTIGLAENERITWVYSFENLKATGKFLVATSDGYIKQTAFADYTPGRTYKTRASQFIKMKSDDATVVTVEYLPAAPTGTLILITQHGYGLRYDLSEVPTIGAKAVGVKSMDLRDDAIVRATIAADDDLIAMITQRGSFKKMKVADLPVTSRARRGVQVLRELKNNPHRVADYVLVASDANGVALDVLTDRGKHHSILNDDHPTSARYSNGSFVVDTDTEGEPVSMQIHPIPLTV</sequence>
<dbReference type="GO" id="GO:0005694">
    <property type="term" value="C:chromosome"/>
    <property type="evidence" value="ECO:0007669"/>
    <property type="project" value="InterPro"/>
</dbReference>
<dbReference type="GO" id="GO:0019897">
    <property type="term" value="C:extrinsic component of plasma membrane"/>
    <property type="evidence" value="ECO:0007669"/>
    <property type="project" value="UniProtKB-UniRule"/>
</dbReference>
<comment type="subunit">
    <text evidence="7">Heterotetramer composed of ParC and ParE.</text>
</comment>
<dbReference type="Proteomes" id="UP000050511">
    <property type="component" value="Unassembled WGS sequence"/>
</dbReference>
<accession>A0A837P270</accession>
<dbReference type="InterPro" id="IPR013760">
    <property type="entry name" value="Topo_IIA-like_dom_sf"/>
</dbReference>
<dbReference type="NCBIfam" id="NF004044">
    <property type="entry name" value="PRK05561.1"/>
    <property type="match status" value="1"/>
</dbReference>
<keyword evidence="5 7" id="KW-0472">Membrane</keyword>
<dbReference type="Gene3D" id="3.30.1360.40">
    <property type="match status" value="1"/>
</dbReference>
<comment type="function">
    <text evidence="7">Topoisomerase IV is essential for chromosome segregation. It relaxes supercoiled DNA. Performs the decatenation events required during the replication of a circular DNA molecule.</text>
</comment>
<dbReference type="SMART" id="SM00434">
    <property type="entry name" value="TOP4c"/>
    <property type="match status" value="1"/>
</dbReference>
<dbReference type="SUPFAM" id="SSF56719">
    <property type="entry name" value="Type II DNA topoisomerase"/>
    <property type="match status" value="1"/>
</dbReference>
<feature type="site" description="Transition state stabilizer" evidence="7">
    <location>
        <position position="121"/>
    </location>
</feature>
<dbReference type="Gene3D" id="3.90.199.10">
    <property type="entry name" value="Topoisomerase II, domain 5"/>
    <property type="match status" value="1"/>
</dbReference>
<dbReference type="PANTHER" id="PTHR43493">
    <property type="entry name" value="DNA GYRASE/TOPOISOMERASE SUBUNIT A"/>
    <property type="match status" value="1"/>
</dbReference>
<feature type="site" description="Interaction with DNA" evidence="7">
    <location>
        <position position="97"/>
    </location>
</feature>
<dbReference type="GO" id="GO:0005737">
    <property type="term" value="C:cytoplasm"/>
    <property type="evidence" value="ECO:0007669"/>
    <property type="project" value="TreeGrafter"/>
</dbReference>
<dbReference type="GO" id="GO:0034335">
    <property type="term" value="F:DNA negative supercoiling activity"/>
    <property type="evidence" value="ECO:0007669"/>
    <property type="project" value="UniProtKB-ARBA"/>
</dbReference>
<evidence type="ECO:0000256" key="1">
    <source>
        <dbReference type="ARBA" id="ARBA00000185"/>
    </source>
</evidence>
<evidence type="ECO:0000256" key="7">
    <source>
        <dbReference type="HAMAP-Rule" id="MF_00937"/>
    </source>
</evidence>
<dbReference type="FunFam" id="3.90.199.10:FF:000001">
    <property type="entry name" value="DNA gyrase subunit A"/>
    <property type="match status" value="1"/>
</dbReference>
<dbReference type="Pfam" id="PF00521">
    <property type="entry name" value="DNA_topoisoIV"/>
    <property type="match status" value="1"/>
</dbReference>
<name>A0A837P270_LACPN</name>
<keyword evidence="4 7" id="KW-0238">DNA-binding</keyword>
<evidence type="ECO:0000256" key="2">
    <source>
        <dbReference type="ARBA" id="ARBA00022475"/>
    </source>
</evidence>
<dbReference type="InterPro" id="IPR013757">
    <property type="entry name" value="Topo_IIA_A_a_sf"/>
</dbReference>
<dbReference type="EMBL" id="LKLZ01000013">
    <property type="protein sequence ID" value="KPN41685.1"/>
    <property type="molecule type" value="Genomic_DNA"/>
</dbReference>
<dbReference type="GO" id="GO:0003677">
    <property type="term" value="F:DNA binding"/>
    <property type="evidence" value="ECO:0007669"/>
    <property type="project" value="UniProtKB-UniRule"/>
</dbReference>
<keyword evidence="3 7" id="KW-0799">Topoisomerase</keyword>
<keyword evidence="6 7" id="KW-0413">Isomerase</keyword>
<dbReference type="FunFam" id="1.10.268.10:FF:000001">
    <property type="entry name" value="DNA gyrase subunit A"/>
    <property type="match status" value="1"/>
</dbReference>
<dbReference type="Gene3D" id="1.10.268.10">
    <property type="entry name" value="Topoisomerase, domain 3"/>
    <property type="match status" value="1"/>
</dbReference>
<dbReference type="Gene3D" id="2.120.10.90">
    <property type="entry name" value="DNA gyrase/topoisomerase IV, subunit A, C-terminal"/>
    <property type="match status" value="1"/>
</dbReference>
<feature type="site" description="Interaction with DNA" evidence="7">
    <location>
        <position position="42"/>
    </location>
</feature>
<feature type="active site" description="O-(5'-phospho-DNA)-tyrosine intermediate" evidence="7 8">
    <location>
        <position position="122"/>
    </location>
</feature>
<dbReference type="NCBIfam" id="TIGR01061">
    <property type="entry name" value="parC_Gpos"/>
    <property type="match status" value="1"/>
</dbReference>
<evidence type="ECO:0000256" key="5">
    <source>
        <dbReference type="ARBA" id="ARBA00023136"/>
    </source>
</evidence>
<dbReference type="HAMAP" id="MF_00937">
    <property type="entry name" value="ParC_type2"/>
    <property type="match status" value="1"/>
</dbReference>
<dbReference type="GO" id="GO:0005524">
    <property type="term" value="F:ATP binding"/>
    <property type="evidence" value="ECO:0007669"/>
    <property type="project" value="InterPro"/>
</dbReference>
<comment type="caution">
    <text evidence="10">The sequence shown here is derived from an EMBL/GenBank/DDBJ whole genome shotgun (WGS) entry which is preliminary data.</text>
</comment>
<comment type="similarity">
    <text evidence="7">Belongs to the type II topoisomerase GyrA/ParC subunit family. ParC type 2 subfamily.</text>
</comment>
<dbReference type="InterPro" id="IPR050220">
    <property type="entry name" value="Type_II_DNA_Topoisomerases"/>
</dbReference>
<reference evidence="10 11" key="1">
    <citation type="submission" date="2015-10" db="EMBL/GenBank/DDBJ databases">
        <title>Resequencing of Lactobacillus plantarum WJL strain genome.</title>
        <authorList>
            <person name="Martino M.E."/>
        </authorList>
    </citation>
    <scope>NUCLEOTIDE SEQUENCE [LARGE SCALE GENOMIC DNA]</scope>
    <source>
        <strain evidence="10 11">WJL</strain>
    </source>
</reference>
<dbReference type="CDD" id="cd00187">
    <property type="entry name" value="TOP4c"/>
    <property type="match status" value="1"/>
</dbReference>
<dbReference type="AlphaFoldDB" id="A0A837P270"/>
<dbReference type="GO" id="GO:0006265">
    <property type="term" value="P:DNA topological change"/>
    <property type="evidence" value="ECO:0007669"/>
    <property type="project" value="UniProtKB-UniRule"/>
</dbReference>
<dbReference type="EC" id="5.6.2.2" evidence="7"/>
<evidence type="ECO:0000313" key="11">
    <source>
        <dbReference type="Proteomes" id="UP000050511"/>
    </source>
</evidence>
<feature type="site" description="Interaction with DNA" evidence="7">
    <location>
        <position position="80"/>
    </location>
</feature>
<dbReference type="RefSeq" id="WP_022638476.1">
    <property type="nucleotide sequence ID" value="NZ_AUTE01000026.1"/>
</dbReference>
<dbReference type="PROSITE" id="PS52040">
    <property type="entry name" value="TOPO_IIA"/>
    <property type="match status" value="1"/>
</dbReference>
<comment type="subcellular location">
    <subcellularLocation>
        <location evidence="7">Cell membrane</location>
        <topology evidence="7">Peripheral membrane protein</topology>
    </subcellularLocation>
</comment>
<keyword evidence="2 7" id="KW-1003">Cell membrane</keyword>
<evidence type="ECO:0000313" key="10">
    <source>
        <dbReference type="EMBL" id="KPN41685.1"/>
    </source>
</evidence>
<dbReference type="InterPro" id="IPR013758">
    <property type="entry name" value="Topo_IIA_A/C_ab"/>
</dbReference>
<evidence type="ECO:0000256" key="3">
    <source>
        <dbReference type="ARBA" id="ARBA00023029"/>
    </source>
</evidence>
<dbReference type="InterPro" id="IPR005741">
    <property type="entry name" value="TopoIV_A_Gpos"/>
</dbReference>
<dbReference type="GO" id="GO:0009330">
    <property type="term" value="C:DNA topoisomerase type II (double strand cut, ATP-hydrolyzing) complex"/>
    <property type="evidence" value="ECO:0007669"/>
    <property type="project" value="TreeGrafter"/>
</dbReference>
<evidence type="ECO:0000256" key="6">
    <source>
        <dbReference type="ARBA" id="ARBA00023235"/>
    </source>
</evidence>
<protein>
    <recommendedName>
        <fullName evidence="7">DNA topoisomerase 4 subunit A</fullName>
        <ecNumber evidence="7">5.6.2.2</ecNumber>
    </recommendedName>
    <alternativeName>
        <fullName evidence="7">Topoisomerase IV subunit A</fullName>
    </alternativeName>
</protein>
<feature type="site" description="Interaction with DNA" evidence="7">
    <location>
        <position position="91"/>
    </location>
</feature>
<organism evidence="10 11">
    <name type="scientific">Lactiplantibacillus plantarum WJL</name>
    <dbReference type="NCBI Taxonomy" id="1350466"/>
    <lineage>
        <taxon>Bacteria</taxon>
        <taxon>Bacillati</taxon>
        <taxon>Bacillota</taxon>
        <taxon>Bacilli</taxon>
        <taxon>Lactobacillales</taxon>
        <taxon>Lactobacillaceae</taxon>
        <taxon>Lactiplantibacillus</taxon>
    </lineage>
</organism>
<dbReference type="InterPro" id="IPR002205">
    <property type="entry name" value="Topo_IIA_dom_A"/>
</dbReference>
<evidence type="ECO:0000259" key="9">
    <source>
        <dbReference type="PROSITE" id="PS52040"/>
    </source>
</evidence>
<feature type="site" description="Interaction with DNA" evidence="7">
    <location>
        <position position="78"/>
    </location>
</feature>
<gene>
    <name evidence="7" type="primary">parC</name>
    <name evidence="10" type="ORF">WJL_3053</name>
</gene>